<dbReference type="InterPro" id="IPR046357">
    <property type="entry name" value="PPIase_dom_sf"/>
</dbReference>
<feature type="domain" description="Trigger factor C-terminal" evidence="11">
    <location>
        <begin position="148"/>
        <end position="307"/>
    </location>
</feature>
<proteinExistence type="predicted"/>
<evidence type="ECO:0000259" key="11">
    <source>
        <dbReference type="Pfam" id="PF05698"/>
    </source>
</evidence>
<protein>
    <recommendedName>
        <fullName evidence="4">Trigger factor</fullName>
        <ecNumber evidence="3">5.2.1.8</ecNumber>
    </recommendedName>
    <alternativeName>
        <fullName evidence="9">PPIase</fullName>
    </alternativeName>
</protein>
<evidence type="ECO:0000256" key="7">
    <source>
        <dbReference type="ARBA" id="ARBA00023235"/>
    </source>
</evidence>
<dbReference type="InterPro" id="IPR037041">
    <property type="entry name" value="Trigger_fac_C_sf"/>
</dbReference>
<dbReference type="SUPFAM" id="SSF54534">
    <property type="entry name" value="FKBP-like"/>
    <property type="match status" value="1"/>
</dbReference>
<comment type="catalytic activity">
    <reaction evidence="1">
        <text>[protein]-peptidylproline (omega=180) = [protein]-peptidylproline (omega=0)</text>
        <dbReference type="Rhea" id="RHEA:16237"/>
        <dbReference type="Rhea" id="RHEA-COMP:10747"/>
        <dbReference type="Rhea" id="RHEA-COMP:10748"/>
        <dbReference type="ChEBI" id="CHEBI:83833"/>
        <dbReference type="ChEBI" id="CHEBI:83834"/>
        <dbReference type="EC" id="5.2.1.8"/>
    </reaction>
</comment>
<dbReference type="InterPro" id="IPR027304">
    <property type="entry name" value="Trigger_fact/SurA_dom_sf"/>
</dbReference>
<keyword evidence="6" id="KW-0697">Rotamase</keyword>
<feature type="domain" description="PPIase FKBP-type" evidence="10">
    <location>
        <begin position="43"/>
        <end position="125"/>
    </location>
</feature>
<dbReference type="InterPro" id="IPR001179">
    <property type="entry name" value="PPIase_FKBP_dom"/>
</dbReference>
<dbReference type="Proteomes" id="UP001652442">
    <property type="component" value="Unassembled WGS sequence"/>
</dbReference>
<dbReference type="Pfam" id="PF05698">
    <property type="entry name" value="Trigger_C"/>
    <property type="match status" value="1"/>
</dbReference>
<keyword evidence="7 12" id="KW-0413">Isomerase</keyword>
<sequence>MILGPYTHLTVKRPDTAVSETEINQALKKIQTDMSVLITIDTRPARIGDQVIIQYQGYLDSTPIPNTGRSHHPLILGSGSFLPEFEEQLTGRWAGDKFSFPVYFSKDYPNTAAAGKEVVFQIHLLSVGELVLQDLDDDFAKDFSDFDTLAQLRDSICQNLTEKKNEKAQEEICTNLLTQIIEHSSLDPNPELLAQLKDEFLEEFQEQLARQGLDTEQFLSRTGHSDEFIDRHCQKQAERKMQETMVLHEIARTEQITFTDDELEEAIYDLAEEYEEEPIEFLQMLSQDEIDGLKLEILCNKALNFVMKSADFIR</sequence>
<dbReference type="GO" id="GO:0003755">
    <property type="term" value="F:peptidyl-prolyl cis-trans isomerase activity"/>
    <property type="evidence" value="ECO:0007669"/>
    <property type="project" value="UniProtKB-EC"/>
</dbReference>
<evidence type="ECO:0000256" key="6">
    <source>
        <dbReference type="ARBA" id="ARBA00023110"/>
    </source>
</evidence>
<evidence type="ECO:0000256" key="9">
    <source>
        <dbReference type="ARBA" id="ARBA00029986"/>
    </source>
</evidence>
<evidence type="ECO:0000259" key="10">
    <source>
        <dbReference type="Pfam" id="PF00254"/>
    </source>
</evidence>
<evidence type="ECO:0000256" key="2">
    <source>
        <dbReference type="ARBA" id="ARBA00004496"/>
    </source>
</evidence>
<name>A0ABT2TKH8_9FIRM</name>
<dbReference type="Gene3D" id="3.10.50.40">
    <property type="match status" value="1"/>
</dbReference>
<evidence type="ECO:0000313" key="12">
    <source>
        <dbReference type="EMBL" id="MCU6762715.1"/>
    </source>
</evidence>
<dbReference type="SUPFAM" id="SSF109998">
    <property type="entry name" value="Triger factor/SurA peptide-binding domain-like"/>
    <property type="match status" value="1"/>
</dbReference>
<keyword evidence="8" id="KW-0131">Cell cycle</keyword>
<dbReference type="Gene3D" id="1.10.3120.10">
    <property type="entry name" value="Trigger factor, C-terminal domain"/>
    <property type="match status" value="1"/>
</dbReference>
<evidence type="ECO:0000256" key="3">
    <source>
        <dbReference type="ARBA" id="ARBA00013194"/>
    </source>
</evidence>
<comment type="subcellular location">
    <subcellularLocation>
        <location evidence="2">Cytoplasm</location>
    </subcellularLocation>
</comment>
<reference evidence="12 13" key="1">
    <citation type="journal article" date="2021" name="ISME Commun">
        <title>Automated analysis of genomic sequences facilitates high-throughput and comprehensive description of bacteria.</title>
        <authorList>
            <person name="Hitch T.C.A."/>
        </authorList>
    </citation>
    <scope>NUCLEOTIDE SEQUENCE [LARGE SCALE GENOMIC DNA]</scope>
    <source>
        <strain evidence="12 13">Sanger_109</strain>
    </source>
</reference>
<dbReference type="InterPro" id="IPR008880">
    <property type="entry name" value="Trigger_fac_C"/>
</dbReference>
<dbReference type="EMBL" id="JAOQJQ010000004">
    <property type="protein sequence ID" value="MCU6762715.1"/>
    <property type="molecule type" value="Genomic_DNA"/>
</dbReference>
<evidence type="ECO:0000313" key="13">
    <source>
        <dbReference type="Proteomes" id="UP001652442"/>
    </source>
</evidence>
<keyword evidence="5" id="KW-0132">Cell division</keyword>
<dbReference type="EC" id="5.2.1.8" evidence="3"/>
<organism evidence="12 13">
    <name type="scientific">Brotonthovivens ammoniilytica</name>
    <dbReference type="NCBI Taxonomy" id="2981725"/>
    <lineage>
        <taxon>Bacteria</taxon>
        <taxon>Bacillati</taxon>
        <taxon>Bacillota</taxon>
        <taxon>Clostridia</taxon>
        <taxon>Lachnospirales</taxon>
        <taxon>Lachnospiraceae</taxon>
        <taxon>Brotonthovivens</taxon>
    </lineage>
</organism>
<keyword evidence="13" id="KW-1185">Reference proteome</keyword>
<evidence type="ECO:0000256" key="4">
    <source>
        <dbReference type="ARBA" id="ARBA00016902"/>
    </source>
</evidence>
<dbReference type="RefSeq" id="WP_262591171.1">
    <property type="nucleotide sequence ID" value="NZ_JAOQJQ010000004.1"/>
</dbReference>
<dbReference type="NCBIfam" id="TIGR00115">
    <property type="entry name" value="tig"/>
    <property type="match status" value="1"/>
</dbReference>
<evidence type="ECO:0000256" key="1">
    <source>
        <dbReference type="ARBA" id="ARBA00000971"/>
    </source>
</evidence>
<accession>A0ABT2TKH8</accession>
<dbReference type="Pfam" id="PF00254">
    <property type="entry name" value="FKBP_C"/>
    <property type="match status" value="1"/>
</dbReference>
<gene>
    <name evidence="12" type="primary">tig</name>
    <name evidence="12" type="ORF">OCV88_10255</name>
</gene>
<comment type="caution">
    <text evidence="12">The sequence shown here is derived from an EMBL/GenBank/DDBJ whole genome shotgun (WGS) entry which is preliminary data.</text>
</comment>
<dbReference type="InterPro" id="IPR005215">
    <property type="entry name" value="Trig_fac"/>
</dbReference>
<evidence type="ECO:0000256" key="5">
    <source>
        <dbReference type="ARBA" id="ARBA00022618"/>
    </source>
</evidence>
<evidence type="ECO:0000256" key="8">
    <source>
        <dbReference type="ARBA" id="ARBA00023306"/>
    </source>
</evidence>